<comment type="caution">
    <text evidence="3">The sequence shown here is derived from an EMBL/GenBank/DDBJ whole genome shotgun (WGS) entry which is preliminary data.</text>
</comment>
<evidence type="ECO:0000259" key="1">
    <source>
        <dbReference type="Pfam" id="PF04773"/>
    </source>
</evidence>
<dbReference type="PIRSF" id="PIRSF018266">
    <property type="entry name" value="FecR"/>
    <property type="match status" value="1"/>
</dbReference>
<reference evidence="3 4" key="1">
    <citation type="submission" date="2017-06" db="EMBL/GenBank/DDBJ databases">
        <title>Herbaspirillum phytohormonus sp. nov., isolated from the root nodule of Robinia pseudoacacia in lead-zinc mine.</title>
        <authorList>
            <person name="Fan M."/>
            <person name="Lin Y."/>
        </authorList>
    </citation>
    <scope>NUCLEOTIDE SEQUENCE [LARGE SCALE GENOMIC DNA]</scope>
    <source>
        <strain evidence="3 4">HZ10</strain>
    </source>
</reference>
<evidence type="ECO:0000259" key="2">
    <source>
        <dbReference type="Pfam" id="PF16220"/>
    </source>
</evidence>
<dbReference type="Pfam" id="PF04773">
    <property type="entry name" value="FecR"/>
    <property type="match status" value="1"/>
</dbReference>
<accession>A0A246WT13</accession>
<dbReference type="GO" id="GO:0016989">
    <property type="term" value="F:sigma factor antagonist activity"/>
    <property type="evidence" value="ECO:0007669"/>
    <property type="project" value="TreeGrafter"/>
</dbReference>
<dbReference type="PANTHER" id="PTHR30273">
    <property type="entry name" value="PERIPLASMIC SIGNAL SENSOR AND SIGMA FACTOR ACTIVATOR FECR-RELATED"/>
    <property type="match status" value="1"/>
</dbReference>
<dbReference type="Pfam" id="PF16220">
    <property type="entry name" value="DUF4880"/>
    <property type="match status" value="1"/>
</dbReference>
<feature type="domain" description="FecR N-terminal" evidence="2">
    <location>
        <begin position="2"/>
        <end position="34"/>
    </location>
</feature>
<organism evidence="3 4">
    <name type="scientific">Herbaspirillum robiniae</name>
    <dbReference type="NCBI Taxonomy" id="2014887"/>
    <lineage>
        <taxon>Bacteria</taxon>
        <taxon>Pseudomonadati</taxon>
        <taxon>Pseudomonadota</taxon>
        <taxon>Betaproteobacteria</taxon>
        <taxon>Burkholderiales</taxon>
        <taxon>Oxalobacteraceae</taxon>
        <taxon>Herbaspirillum</taxon>
    </lineage>
</organism>
<protein>
    <submittedName>
        <fullName evidence="3">Fe2+-dicitrate sensor protein</fullName>
    </submittedName>
</protein>
<evidence type="ECO:0000313" key="4">
    <source>
        <dbReference type="Proteomes" id="UP000197596"/>
    </source>
</evidence>
<gene>
    <name evidence="3" type="ORF">CEJ42_09620</name>
</gene>
<evidence type="ECO:0000313" key="3">
    <source>
        <dbReference type="EMBL" id="OWY29486.1"/>
    </source>
</evidence>
<name>A0A246WT13_9BURK</name>
<dbReference type="Proteomes" id="UP000197596">
    <property type="component" value="Unassembled WGS sequence"/>
</dbReference>
<dbReference type="PANTHER" id="PTHR30273:SF2">
    <property type="entry name" value="PROTEIN FECR"/>
    <property type="match status" value="1"/>
</dbReference>
<dbReference type="AlphaFoldDB" id="A0A246WT13"/>
<feature type="domain" description="FecR protein" evidence="1">
    <location>
        <begin position="92"/>
        <end position="186"/>
    </location>
</feature>
<dbReference type="InterPro" id="IPR012373">
    <property type="entry name" value="Ferrdict_sens_TM"/>
</dbReference>
<dbReference type="Gene3D" id="2.60.120.1440">
    <property type="match status" value="1"/>
</dbReference>
<sequence length="300" mass="33236">MELHEGPLGPGQRIRFAQWRQRSPAHERAWEKAAVLLEKFNTLPPPGAVALKKISAPERRKAIKMLAAALAIGPAAWIAYRAAPWSDPAGHYRTAVGERRELVLDDGSRVNLNTDTRIEVAFSASERRIRLQRGEVMITTAKDRLQQPRPFLVTVEEGRIRALGTRFTVQQLDRSSRVAVFEGAVEISPAGMPSAATVMPAGMQTTFTRTQVAPPSSCDDAAAAWTSGMLMADRMPMERFIAELGRYRSGTLQIDSRVAALPVSGVFPVNDTGLTLALLEQTMPVRMQYFTRYWVKVVPR</sequence>
<dbReference type="EMBL" id="NJGU01000005">
    <property type="protein sequence ID" value="OWY29486.1"/>
    <property type="molecule type" value="Genomic_DNA"/>
</dbReference>
<dbReference type="InterPro" id="IPR006860">
    <property type="entry name" value="FecR"/>
</dbReference>
<dbReference type="InterPro" id="IPR032623">
    <property type="entry name" value="FecR_N"/>
</dbReference>
<proteinExistence type="predicted"/>